<evidence type="ECO:0000256" key="3">
    <source>
        <dbReference type="ARBA" id="ARBA00023125"/>
    </source>
</evidence>
<evidence type="ECO:0000313" key="6">
    <source>
        <dbReference type="EMBL" id="HIX82654.1"/>
    </source>
</evidence>
<dbReference type="Proteomes" id="UP000886724">
    <property type="component" value="Unassembled WGS sequence"/>
</dbReference>
<dbReference type="AlphaFoldDB" id="A0A9D1XNN3"/>
<dbReference type="PANTHER" id="PTHR33258:SF1">
    <property type="entry name" value="TRANSPOSASE INSL FOR INSERTION SEQUENCE ELEMENT IS186A-RELATED"/>
    <property type="match status" value="1"/>
</dbReference>
<dbReference type="InterPro" id="IPR002559">
    <property type="entry name" value="Transposase_11"/>
</dbReference>
<dbReference type="GO" id="GO:0004803">
    <property type="term" value="F:transposase activity"/>
    <property type="evidence" value="ECO:0007669"/>
    <property type="project" value="InterPro"/>
</dbReference>
<evidence type="ECO:0000256" key="1">
    <source>
        <dbReference type="ARBA" id="ARBA00010075"/>
    </source>
</evidence>
<comment type="similarity">
    <text evidence="1">Belongs to the transposase 11 family.</text>
</comment>
<accession>A0A9D1XNN3</accession>
<reference evidence="6" key="1">
    <citation type="journal article" date="2021" name="PeerJ">
        <title>Extensive microbial diversity within the chicken gut microbiome revealed by metagenomics and culture.</title>
        <authorList>
            <person name="Gilroy R."/>
            <person name="Ravi A."/>
            <person name="Getino M."/>
            <person name="Pursley I."/>
            <person name="Horton D.L."/>
            <person name="Alikhan N.F."/>
            <person name="Baker D."/>
            <person name="Gharbi K."/>
            <person name="Hall N."/>
            <person name="Watson M."/>
            <person name="Adriaenssens E.M."/>
            <person name="Foster-Nyarko E."/>
            <person name="Jarju S."/>
            <person name="Secka A."/>
            <person name="Antonio M."/>
            <person name="Oren A."/>
            <person name="Chaudhuri R.R."/>
            <person name="La Ragione R."/>
            <person name="Hildebrand F."/>
            <person name="Pallen M.J."/>
        </authorList>
    </citation>
    <scope>NUCLEOTIDE SEQUENCE</scope>
    <source>
        <strain evidence="6">ChiGjej1B1-14440</strain>
    </source>
</reference>
<feature type="domain" description="Transposase IS4-like" evidence="5">
    <location>
        <begin position="110"/>
        <end position="353"/>
    </location>
</feature>
<comment type="caution">
    <text evidence="6">The sequence shown here is derived from an EMBL/GenBank/DDBJ whole genome shotgun (WGS) entry which is preliminary data.</text>
</comment>
<evidence type="ECO:0000256" key="4">
    <source>
        <dbReference type="ARBA" id="ARBA00023172"/>
    </source>
</evidence>
<keyword evidence="2" id="KW-0815">Transposition</keyword>
<dbReference type="EMBL" id="DXET01000265">
    <property type="protein sequence ID" value="HIX82654.1"/>
    <property type="molecule type" value="Genomic_DNA"/>
</dbReference>
<evidence type="ECO:0000256" key="2">
    <source>
        <dbReference type="ARBA" id="ARBA00022578"/>
    </source>
</evidence>
<organism evidence="6 7">
    <name type="scientific">Candidatus Erysipelatoclostridium merdavium</name>
    <dbReference type="NCBI Taxonomy" id="2838566"/>
    <lineage>
        <taxon>Bacteria</taxon>
        <taxon>Bacillati</taxon>
        <taxon>Bacillota</taxon>
        <taxon>Erysipelotrichia</taxon>
        <taxon>Erysipelotrichales</taxon>
        <taxon>Erysipelotrichales incertae sedis</taxon>
    </lineage>
</organism>
<dbReference type="PANTHER" id="PTHR33258">
    <property type="entry name" value="TRANSPOSASE INSL FOR INSERTION SEQUENCE ELEMENT IS186A-RELATED"/>
    <property type="match status" value="1"/>
</dbReference>
<keyword evidence="4" id="KW-0233">DNA recombination</keyword>
<dbReference type="InterPro" id="IPR047952">
    <property type="entry name" value="Transpos_IS4"/>
</dbReference>
<dbReference type="SUPFAM" id="SSF53098">
    <property type="entry name" value="Ribonuclease H-like"/>
    <property type="match status" value="1"/>
</dbReference>
<dbReference type="InterPro" id="IPR012337">
    <property type="entry name" value="RNaseH-like_sf"/>
</dbReference>
<dbReference type="NCBIfam" id="NF033592">
    <property type="entry name" value="transpos_IS4_1"/>
    <property type="match status" value="1"/>
</dbReference>
<protein>
    <submittedName>
        <fullName evidence="6">IS4 family transposase</fullName>
    </submittedName>
</protein>
<name>A0A9D1XNN3_9FIRM</name>
<proteinExistence type="inferred from homology"/>
<keyword evidence="3" id="KW-0238">DNA-binding</keyword>
<gene>
    <name evidence="6" type="ORF">H9980_11900</name>
</gene>
<dbReference type="GO" id="GO:0003677">
    <property type="term" value="F:DNA binding"/>
    <property type="evidence" value="ECO:0007669"/>
    <property type="project" value="UniProtKB-KW"/>
</dbReference>
<evidence type="ECO:0000313" key="7">
    <source>
        <dbReference type="Proteomes" id="UP000886724"/>
    </source>
</evidence>
<dbReference type="GO" id="GO:0006313">
    <property type="term" value="P:DNA transposition"/>
    <property type="evidence" value="ECO:0007669"/>
    <property type="project" value="InterPro"/>
</dbReference>
<reference evidence="6" key="2">
    <citation type="submission" date="2021-04" db="EMBL/GenBank/DDBJ databases">
        <authorList>
            <person name="Gilroy R."/>
        </authorList>
    </citation>
    <scope>NUCLEOTIDE SEQUENCE</scope>
    <source>
        <strain evidence="6">ChiGjej1B1-14440</strain>
    </source>
</reference>
<dbReference type="Pfam" id="PF01609">
    <property type="entry name" value="DDE_Tnp_1"/>
    <property type="match status" value="1"/>
</dbReference>
<evidence type="ECO:0000259" key="5">
    <source>
        <dbReference type="Pfam" id="PF01609"/>
    </source>
</evidence>
<sequence>MSITSTVEYFYSLLSHPDTFDIARKQPNYFTRESKLGLPGLLKFMFSRNGHTVSNEINHYFSGFDALDKSVSKQAIFQAQEKLSYKVFPYLNHRLCQYYYDYNEYDTIKGYTVVAIDGSTGEAPHTPECIEQFGDKGLHKCRQRRTNPRISGFYDVCNSIYIDLSIRSYRKAELPMAYEQMDDVHQILCKHKRLFLADRNYDASDLFFYFEMNNDFYCFRGKSNFYKKQVDLIEKDGWIEIEFDDKWIGRFKIDEVKEYAREHRKLKIRVIKYKKSEIKKLKENEEDEEIILFTNLSNDEWSRKEIIVLYGHRWIEETGYDTLKNKLEMERITSEKPELILQEMHSQVIVHNLAAMIKKESDKIVVHTSKYKYQTNINNLIQLLRTNLPKLLNQRQKIKKLLGKIIKKAAKNKEPVRPNRLYPRWGVYIKLPSPLKFRVDGKRNPTIRKVKKGFLRVKS</sequence>